<dbReference type="PANTHER" id="PTHR38926">
    <property type="entry name" value="F-BOX DOMAIN CONTAINING PROTEIN, EXPRESSED"/>
    <property type="match status" value="1"/>
</dbReference>
<dbReference type="InterPro" id="IPR001810">
    <property type="entry name" value="F-box_dom"/>
</dbReference>
<organism evidence="2 3">
    <name type="scientific">Steccherinum ochraceum</name>
    <dbReference type="NCBI Taxonomy" id="92696"/>
    <lineage>
        <taxon>Eukaryota</taxon>
        <taxon>Fungi</taxon>
        <taxon>Dikarya</taxon>
        <taxon>Basidiomycota</taxon>
        <taxon>Agaricomycotina</taxon>
        <taxon>Agaricomycetes</taxon>
        <taxon>Polyporales</taxon>
        <taxon>Steccherinaceae</taxon>
        <taxon>Steccherinum</taxon>
    </lineage>
</organism>
<dbReference type="AlphaFoldDB" id="A0A4R0RQ18"/>
<protein>
    <recommendedName>
        <fullName evidence="1">F-box domain-containing protein</fullName>
    </recommendedName>
</protein>
<evidence type="ECO:0000313" key="2">
    <source>
        <dbReference type="EMBL" id="TCD68265.1"/>
    </source>
</evidence>
<dbReference type="PANTHER" id="PTHR38926:SF5">
    <property type="entry name" value="F-BOX AND LEUCINE-RICH REPEAT PROTEIN 6"/>
    <property type="match status" value="1"/>
</dbReference>
<keyword evidence="3" id="KW-1185">Reference proteome</keyword>
<evidence type="ECO:0000259" key="1">
    <source>
        <dbReference type="Pfam" id="PF12937"/>
    </source>
</evidence>
<reference evidence="2 3" key="1">
    <citation type="submission" date="2018-11" db="EMBL/GenBank/DDBJ databases">
        <title>Genome assembly of Steccherinum ochraceum LE-BIN_3174, the white-rot fungus of the Steccherinaceae family (The Residual Polyporoid clade, Polyporales, Basidiomycota).</title>
        <authorList>
            <person name="Fedorova T.V."/>
            <person name="Glazunova O.A."/>
            <person name="Landesman E.O."/>
            <person name="Moiseenko K.V."/>
            <person name="Psurtseva N.V."/>
            <person name="Savinova O.S."/>
            <person name="Shakhova N.V."/>
            <person name="Tyazhelova T.V."/>
            <person name="Vasina D.V."/>
        </authorList>
    </citation>
    <scope>NUCLEOTIDE SEQUENCE [LARGE SCALE GENOMIC DNA]</scope>
    <source>
        <strain evidence="2 3">LE-BIN_3174</strain>
    </source>
</reference>
<dbReference type="EMBL" id="RWJN01000071">
    <property type="protein sequence ID" value="TCD68265.1"/>
    <property type="molecule type" value="Genomic_DNA"/>
</dbReference>
<dbReference type="Gene3D" id="1.20.1280.50">
    <property type="match status" value="2"/>
</dbReference>
<dbReference type="OrthoDB" id="3172239at2759"/>
<dbReference type="Pfam" id="PF12937">
    <property type="entry name" value="F-box-like"/>
    <property type="match status" value="1"/>
</dbReference>
<gene>
    <name evidence="2" type="ORF">EIP91_011231</name>
</gene>
<sequence length="955" mass="107699">MSYGSPSHLRVGETVISAHTTVTEPDMTPTPIVPATNDNSAMASMSWLPEEVLLQIFLEVAMDCYEDDEDEDCFPLIKPYRWLAVTHVCRLWRMYAVHYPLLWTRIVVLRLESLRAMLERSGTASLSLSLREHFGRRGGKNEILRLIQANKHRIRHLHLHHPLRTAAISAGEYSGGLESVSLYSYRFSWKDSYLHPGLKSLSIRGEENRDFSTGPGALQQMFAALRRMQNLEEFTWDQPATANYYPDGDPGTVTLPKLRTLMHLGTADFCSSLLNRMSCPALTKLTLVAGISVDSEKAKLSSAMAWKVSREQTVVASDVKDMRTVWIRLDQPSIVLVRAWRALKAPVDVLNFRNTEDADLNVHINWYSGFAGPIGIGWDARAHLNVCPILPISGAQHIFFADATGDAIYTIIDLLLSPQWLSVPVLFLHRIDFASRHSLIQELAAALEVRPQILQVVISQCSGVRDEDIECLSAAVPDVEWVDHHVPESTLPRVDAGPPAVVSIGYLPSELILEIIEDYVNDSQDDPSEPHYQWIRVTQICRAWRHYALGHPTLWTRLEVTTAKWIQVMLARSGSEFLYVRFPDSTTMQPSTLHACVKLLLSPGNRQRIRHLGLNNCRRLKRVSEAEWSSALVSVDLNSYEFTWGDTFFHPPIQYLTVCGNYHRGLSTGTTAIRDMFNALRRMQSLVMLKLAQPVGDLLLPGFDTGPVVTLPKLQLLHVIGTWERCVLILDNLSLPALPALNITASVETVKQVAELSACLAWKLSGEKTRDPMSPDARTLQTLAIYINPLPNSIVFRGWTEYPPPGIVFAPENGNPELTLLLEWDGETGPNFNWGRTLEKICRVLPIRHIEHIYIMHAAREVVTFLPRLIFNDDFQTRGYVWPKIDTLMFYDVNFHPPPLGCTDVTDALWQRRGGMSKHGVRRVTLAKCPGLSPIEVRFFGSGCWGVVEWDHFQA</sequence>
<accession>A0A4R0RQ18</accession>
<feature type="domain" description="F-box" evidence="1">
    <location>
        <begin position="48"/>
        <end position="107"/>
    </location>
</feature>
<dbReference type="Proteomes" id="UP000292702">
    <property type="component" value="Unassembled WGS sequence"/>
</dbReference>
<comment type="caution">
    <text evidence="2">The sequence shown here is derived from an EMBL/GenBank/DDBJ whole genome shotgun (WGS) entry which is preliminary data.</text>
</comment>
<name>A0A4R0RQ18_9APHY</name>
<evidence type="ECO:0000313" key="3">
    <source>
        <dbReference type="Proteomes" id="UP000292702"/>
    </source>
</evidence>
<proteinExistence type="predicted"/>